<proteinExistence type="predicted"/>
<sequence length="147" mass="16379">MIAVSSSPFGGMPRGHLEPSMKATKLLTVASNHATFNTFNTFNTACLGQFVLAKLKFPPVPPGGQQVSSRFIREVSGCSAFNKKARIIESAFDVFPNRLLRTRSYRIYPPRVPHCDRLRGSTNPHSHTVMIREWNRRGLAVPPVGSW</sequence>
<organism evidence="1 2">
    <name type="scientific">Hyaloperonospora arabidopsidis (strain Emoy2)</name>
    <name type="common">Downy mildew agent</name>
    <name type="synonym">Peronospora arabidopsidis</name>
    <dbReference type="NCBI Taxonomy" id="559515"/>
    <lineage>
        <taxon>Eukaryota</taxon>
        <taxon>Sar</taxon>
        <taxon>Stramenopiles</taxon>
        <taxon>Oomycota</taxon>
        <taxon>Peronosporomycetes</taxon>
        <taxon>Peronosporales</taxon>
        <taxon>Peronosporaceae</taxon>
        <taxon>Hyaloperonospora</taxon>
    </lineage>
</organism>
<dbReference type="InParanoid" id="M4BBT3"/>
<evidence type="ECO:0000313" key="2">
    <source>
        <dbReference type="Proteomes" id="UP000011713"/>
    </source>
</evidence>
<dbReference type="EMBL" id="JH598116">
    <property type="status" value="NOT_ANNOTATED_CDS"/>
    <property type="molecule type" value="Genomic_DNA"/>
</dbReference>
<dbReference type="Proteomes" id="UP000011713">
    <property type="component" value="Unassembled WGS sequence"/>
</dbReference>
<reference evidence="1" key="2">
    <citation type="submission" date="2015-06" db="UniProtKB">
        <authorList>
            <consortium name="EnsemblProtists"/>
        </authorList>
    </citation>
    <scope>IDENTIFICATION</scope>
    <source>
        <strain evidence="1">Emoy2</strain>
    </source>
</reference>
<name>M4BBT3_HYAAE</name>
<reference evidence="2" key="1">
    <citation type="journal article" date="2010" name="Science">
        <title>Signatures of adaptation to obligate biotrophy in the Hyaloperonospora arabidopsidis genome.</title>
        <authorList>
            <person name="Baxter L."/>
            <person name="Tripathy S."/>
            <person name="Ishaque N."/>
            <person name="Boot N."/>
            <person name="Cabral A."/>
            <person name="Kemen E."/>
            <person name="Thines M."/>
            <person name="Ah-Fong A."/>
            <person name="Anderson R."/>
            <person name="Badejoko W."/>
            <person name="Bittner-Eddy P."/>
            <person name="Boore J.L."/>
            <person name="Chibucos M.C."/>
            <person name="Coates M."/>
            <person name="Dehal P."/>
            <person name="Delehaunty K."/>
            <person name="Dong S."/>
            <person name="Downton P."/>
            <person name="Dumas B."/>
            <person name="Fabro G."/>
            <person name="Fronick C."/>
            <person name="Fuerstenberg S.I."/>
            <person name="Fulton L."/>
            <person name="Gaulin E."/>
            <person name="Govers F."/>
            <person name="Hughes L."/>
            <person name="Humphray S."/>
            <person name="Jiang R.H."/>
            <person name="Judelson H."/>
            <person name="Kamoun S."/>
            <person name="Kyung K."/>
            <person name="Meijer H."/>
            <person name="Minx P."/>
            <person name="Morris P."/>
            <person name="Nelson J."/>
            <person name="Phuntumart V."/>
            <person name="Qutob D."/>
            <person name="Rehmany A."/>
            <person name="Rougon-Cardoso A."/>
            <person name="Ryden P."/>
            <person name="Torto-Alalibo T."/>
            <person name="Studholme D."/>
            <person name="Wang Y."/>
            <person name="Win J."/>
            <person name="Wood J."/>
            <person name="Clifton S.W."/>
            <person name="Rogers J."/>
            <person name="Van den Ackerveken G."/>
            <person name="Jones J.D."/>
            <person name="McDowell J.M."/>
            <person name="Beynon J."/>
            <person name="Tyler B.M."/>
        </authorList>
    </citation>
    <scope>NUCLEOTIDE SEQUENCE [LARGE SCALE GENOMIC DNA]</scope>
    <source>
        <strain evidence="2">Emoy2</strain>
    </source>
</reference>
<keyword evidence="2" id="KW-1185">Reference proteome</keyword>
<dbReference type="AlphaFoldDB" id="M4BBT3"/>
<dbReference type="HOGENOM" id="CLU_1771637_0_0_1"/>
<protein>
    <submittedName>
        <fullName evidence="1">Uncharacterized protein</fullName>
    </submittedName>
</protein>
<dbReference type="EnsemblProtists" id="HpaT803747">
    <property type="protein sequence ID" value="HpaP803747"/>
    <property type="gene ID" value="HpaG803747"/>
</dbReference>
<evidence type="ECO:0000313" key="1">
    <source>
        <dbReference type="EnsemblProtists" id="HpaP803747"/>
    </source>
</evidence>
<accession>M4BBT3</accession>
<dbReference type="VEuPathDB" id="FungiDB:HpaG803747"/>